<keyword evidence="3" id="KW-1185">Reference proteome</keyword>
<gene>
    <name evidence="2" type="ORF">ACFSBL_09095</name>
</gene>
<sequence length="236" mass="26516">MLDSLLERVKRSDKLFTVYGRGDEADIERQFEAHSVTVDWQQLPPDAPEPFVVVEEGGEFVGAIPLDELEWLLTPPVVRPADPSQVAPGYRVLFEVLDETVFTAMNRRQLLAVSREIEDRARRVGNGQLHASFQHLSAFAEQVEWYWTLGEAGLDIHVYGAPDWEPPEIPGVTFHGYGDEMLERYWVVTFDGGTEETQACGLVGREYDGTFDGFWTDDPTLVTQIEGELVAEAGVD</sequence>
<dbReference type="EMBL" id="JBHUDO010000002">
    <property type="protein sequence ID" value="MFD1645838.1"/>
    <property type="molecule type" value="Genomic_DNA"/>
</dbReference>
<dbReference type="RefSeq" id="WP_256398641.1">
    <property type="nucleotide sequence ID" value="NZ_JANHJR010000001.1"/>
</dbReference>
<dbReference type="InterPro" id="IPR019278">
    <property type="entry name" value="DICT_dom"/>
</dbReference>
<dbReference type="Pfam" id="PF10069">
    <property type="entry name" value="DICT"/>
    <property type="match status" value="1"/>
</dbReference>
<dbReference type="PIRSF" id="PIRSF030471">
    <property type="entry name" value="STR_Vng0742h_prd"/>
    <property type="match status" value="1"/>
</dbReference>
<reference evidence="2 3" key="1">
    <citation type="journal article" date="2019" name="Int. J. Syst. Evol. Microbiol.">
        <title>The Global Catalogue of Microorganisms (GCM) 10K type strain sequencing project: providing services to taxonomists for standard genome sequencing and annotation.</title>
        <authorList>
            <consortium name="The Broad Institute Genomics Platform"/>
            <consortium name="The Broad Institute Genome Sequencing Center for Infectious Disease"/>
            <person name="Wu L."/>
            <person name="Ma J."/>
        </authorList>
    </citation>
    <scope>NUCLEOTIDE SEQUENCE [LARGE SCALE GENOMIC DNA]</scope>
    <source>
        <strain evidence="2 3">CGMCC 1.10390</strain>
    </source>
</reference>
<comment type="caution">
    <text evidence="2">The sequence shown here is derived from an EMBL/GenBank/DDBJ whole genome shotgun (WGS) entry which is preliminary data.</text>
</comment>
<proteinExistence type="predicted"/>
<organism evidence="2 3">
    <name type="scientific">Haloarchaeobius litoreus</name>
    <dbReference type="NCBI Taxonomy" id="755306"/>
    <lineage>
        <taxon>Archaea</taxon>
        <taxon>Methanobacteriati</taxon>
        <taxon>Methanobacteriota</taxon>
        <taxon>Stenosarchaea group</taxon>
        <taxon>Halobacteria</taxon>
        <taxon>Halobacteriales</taxon>
        <taxon>Halorubellaceae</taxon>
        <taxon>Haloarchaeobius</taxon>
    </lineage>
</organism>
<feature type="domain" description="DICT" evidence="1">
    <location>
        <begin position="102"/>
        <end position="199"/>
    </location>
</feature>
<dbReference type="AlphaFoldDB" id="A0ABD6DIB1"/>
<dbReference type="InterPro" id="IPR016954">
    <property type="entry name" value="Uncharacterised_Vng0742h"/>
</dbReference>
<accession>A0ABD6DIB1</accession>
<name>A0ABD6DIB1_9EURY</name>
<dbReference type="Proteomes" id="UP001597034">
    <property type="component" value="Unassembled WGS sequence"/>
</dbReference>
<evidence type="ECO:0000259" key="1">
    <source>
        <dbReference type="Pfam" id="PF10069"/>
    </source>
</evidence>
<evidence type="ECO:0000313" key="2">
    <source>
        <dbReference type="EMBL" id="MFD1645838.1"/>
    </source>
</evidence>
<protein>
    <submittedName>
        <fullName evidence="2">DICT sensory domain-containing protein</fullName>
    </submittedName>
</protein>
<evidence type="ECO:0000313" key="3">
    <source>
        <dbReference type="Proteomes" id="UP001597034"/>
    </source>
</evidence>